<dbReference type="SUPFAM" id="SSF51126">
    <property type="entry name" value="Pectin lyase-like"/>
    <property type="match status" value="1"/>
</dbReference>
<dbReference type="SMART" id="SM00912">
    <property type="entry name" value="Haemagg_act"/>
    <property type="match status" value="1"/>
</dbReference>
<name>A0A0F9B4V0_9ZZZZ</name>
<evidence type="ECO:0000256" key="2">
    <source>
        <dbReference type="ARBA" id="ARBA00022525"/>
    </source>
</evidence>
<dbReference type="NCBIfam" id="TIGR01901">
    <property type="entry name" value="adhes_NPXG"/>
    <property type="match status" value="1"/>
</dbReference>
<dbReference type="AlphaFoldDB" id="A0A0F9B4V0"/>
<proteinExistence type="predicted"/>
<evidence type="ECO:0000313" key="5">
    <source>
        <dbReference type="EMBL" id="KKL08802.1"/>
    </source>
</evidence>
<reference evidence="5" key="1">
    <citation type="journal article" date="2015" name="Nature">
        <title>Complex archaea that bridge the gap between prokaryotes and eukaryotes.</title>
        <authorList>
            <person name="Spang A."/>
            <person name="Saw J.H."/>
            <person name="Jorgensen S.L."/>
            <person name="Zaremba-Niedzwiedzka K."/>
            <person name="Martijn J."/>
            <person name="Lind A.E."/>
            <person name="van Eijk R."/>
            <person name="Schleper C."/>
            <person name="Guy L."/>
            <person name="Ettema T.J."/>
        </authorList>
    </citation>
    <scope>NUCLEOTIDE SEQUENCE</scope>
</reference>
<dbReference type="InterPro" id="IPR008638">
    <property type="entry name" value="FhaB/CdiA-like_TPS"/>
</dbReference>
<keyword evidence="3" id="KW-0732">Signal</keyword>
<feature type="non-terminal residue" evidence="5">
    <location>
        <position position="168"/>
    </location>
</feature>
<protein>
    <recommendedName>
        <fullName evidence="4">Filamentous haemagglutinin FhaB/tRNA nuclease CdiA-like TPS domain-containing protein</fullName>
    </recommendedName>
</protein>
<keyword evidence="2" id="KW-0964">Secreted</keyword>
<dbReference type="InterPro" id="IPR011050">
    <property type="entry name" value="Pectin_lyase_fold/virulence"/>
</dbReference>
<dbReference type="Gene3D" id="2.160.20.10">
    <property type="entry name" value="Single-stranded right-handed beta-helix, Pectin lyase-like"/>
    <property type="match status" value="1"/>
</dbReference>
<dbReference type="Pfam" id="PF05860">
    <property type="entry name" value="TPS"/>
    <property type="match status" value="1"/>
</dbReference>
<dbReference type="InterPro" id="IPR012334">
    <property type="entry name" value="Pectin_lyas_fold"/>
</dbReference>
<dbReference type="PANTHER" id="PTHR12338">
    <property type="entry name" value="AUTOTRANSPORTER"/>
    <property type="match status" value="1"/>
</dbReference>
<organism evidence="5">
    <name type="scientific">marine sediment metagenome</name>
    <dbReference type="NCBI Taxonomy" id="412755"/>
    <lineage>
        <taxon>unclassified sequences</taxon>
        <taxon>metagenomes</taxon>
        <taxon>ecological metagenomes</taxon>
    </lineage>
</organism>
<accession>A0A0F9B4V0</accession>
<evidence type="ECO:0000259" key="4">
    <source>
        <dbReference type="SMART" id="SM00912"/>
    </source>
</evidence>
<gene>
    <name evidence="5" type="ORF">LCGC14_2572230</name>
</gene>
<feature type="domain" description="Filamentous haemagglutinin FhaB/tRNA nuclease CdiA-like TPS" evidence="4">
    <location>
        <begin position="23"/>
        <end position="134"/>
    </location>
</feature>
<comment type="subcellular location">
    <subcellularLocation>
        <location evidence="1">Secreted</location>
    </subcellularLocation>
</comment>
<sequence length="168" mass="19165">MFYMRAIALVQFLYLLLCIPSFIFSLPIKDKISFGNITIEQSCNEMIFHQKSSKAIIDWQDFSLDEHESMRFIQNKDFSVLNRVVTDKISKIYGSIKADGKFYLINQNGILIGPKGSISAKEVLLSTLELSKENYLKDKDLKFNSLKDGKIENFGSIKAVSSDIYILS</sequence>
<evidence type="ECO:0000256" key="1">
    <source>
        <dbReference type="ARBA" id="ARBA00004613"/>
    </source>
</evidence>
<comment type="caution">
    <text evidence="5">The sequence shown here is derived from an EMBL/GenBank/DDBJ whole genome shotgun (WGS) entry which is preliminary data.</text>
</comment>
<dbReference type="PANTHER" id="PTHR12338:SF8">
    <property type="entry name" value="HEME_HEMOPEXIN-BINDING PROTEIN"/>
    <property type="match status" value="1"/>
</dbReference>
<dbReference type="InterPro" id="IPR050909">
    <property type="entry name" value="Bact_Autotransporter_VF"/>
</dbReference>
<dbReference type="EMBL" id="LAZR01042732">
    <property type="protein sequence ID" value="KKL08802.1"/>
    <property type="molecule type" value="Genomic_DNA"/>
</dbReference>
<dbReference type="GO" id="GO:0005576">
    <property type="term" value="C:extracellular region"/>
    <property type="evidence" value="ECO:0007669"/>
    <property type="project" value="UniProtKB-SubCell"/>
</dbReference>
<evidence type="ECO:0000256" key="3">
    <source>
        <dbReference type="ARBA" id="ARBA00022729"/>
    </source>
</evidence>